<accession>A0A9Q0R8S2</accession>
<dbReference type="SUPFAM" id="SSF52540">
    <property type="entry name" value="P-loop containing nucleoside triphosphate hydrolases"/>
    <property type="match status" value="2"/>
</dbReference>
<evidence type="ECO:0000313" key="2">
    <source>
        <dbReference type="EMBL" id="KAJ5071036.1"/>
    </source>
</evidence>
<organism evidence="2 3">
    <name type="scientific">Anaeramoeba ignava</name>
    <name type="common">Anaerobic marine amoeba</name>
    <dbReference type="NCBI Taxonomy" id="1746090"/>
    <lineage>
        <taxon>Eukaryota</taxon>
        <taxon>Metamonada</taxon>
        <taxon>Anaeramoebidae</taxon>
        <taxon>Anaeramoeba</taxon>
    </lineage>
</organism>
<protein>
    <submittedName>
        <fullName evidence="2">MITOCHONDRIAL 28S ribosomal protein S29</fullName>
    </submittedName>
</protein>
<gene>
    <name evidence="2" type="ORF">M0811_02018</name>
</gene>
<comment type="caution">
    <text evidence="2">The sequence shown here is derived from an EMBL/GenBank/DDBJ whole genome shotgun (WGS) entry which is preliminary data.</text>
</comment>
<keyword evidence="2" id="KW-0689">Ribosomal protein</keyword>
<dbReference type="AlphaFoldDB" id="A0A9Q0R8S2"/>
<dbReference type="InterPro" id="IPR027417">
    <property type="entry name" value="P-loop_NTPase"/>
</dbReference>
<evidence type="ECO:0000256" key="1">
    <source>
        <dbReference type="SAM" id="MobiDB-lite"/>
    </source>
</evidence>
<sequence>MSKSNQKEKPKRIVTKEEMEKELEEIPLDLHTKPENVNKIGGIPSNIFDWEESNINFEKQGKLSAILIRKQTQNLIKKIKKGISRKQVLYGSNGAGKSYTLYHIAAYFSQFHVSKVFSQINYLINQTYKKTFTNFSFYFYFYFSFDFDGNDKPNWKKQEKIKRNQNSKSNSKNHTNEMDEKKLIHSNQDRFHQFQVDEKENINLISDQKEEKQKRTKTYGKKQEKWVVLYLNDLNSLINESSFYVAKRIMEDLFHRYGKKLFQTCKFDFEEDLFFSTKFTTEMKEEIIESCRNFLQNLFYLKTHKFRILIAIDEFNILYREKFDINHILNVFRYFPSIRNGMLLVALSSSFDHHKIPDLNLLLYGTEIRFYNKFEFNSICKWKQKERKLPQKNSIKTFQKFTNQVPQMLDIVSLTYQNWKDYDQTTNDFTYQCVSNSIDFYQTRIEYFLEKIFQNKNDSSFYQQIIFPTLVYLNHNLNVLPPIWEKSGLFYHILLPDENNRNQKNFENKKATHAHLNANFRKFQKKKKILPICEFVKEAIIQIFQLQEINFIRTLCSLNIRGWAFELFVLNLFHSQINSQITLDNFDLKGNKGIPKSFEIKIKNFIHQEREKPLKKIEVGDFIVCFGNHWVIDFVCLSKNQEDEKELFYIQVSVQKYNQHSKKVDDLFSLSEFSIQEKKVSLLEYYSNLAGMKFDSEKINLLSNQEKNEENQEKNEFKEKSQENQFVLPQNQYYVYITAENYWETTSQFSFDPVILVNANSLSLLKPSFSLDQIKDFFISKSKQSN</sequence>
<dbReference type="EMBL" id="JAPDFW010000092">
    <property type="protein sequence ID" value="KAJ5071036.1"/>
    <property type="molecule type" value="Genomic_DNA"/>
</dbReference>
<proteinExistence type="predicted"/>
<dbReference type="Proteomes" id="UP001149090">
    <property type="component" value="Unassembled WGS sequence"/>
</dbReference>
<name>A0A9Q0R8S2_ANAIG</name>
<dbReference type="GO" id="GO:0005840">
    <property type="term" value="C:ribosome"/>
    <property type="evidence" value="ECO:0007669"/>
    <property type="project" value="UniProtKB-KW"/>
</dbReference>
<evidence type="ECO:0000313" key="3">
    <source>
        <dbReference type="Proteomes" id="UP001149090"/>
    </source>
</evidence>
<keyword evidence="3" id="KW-1185">Reference proteome</keyword>
<reference evidence="2" key="1">
    <citation type="submission" date="2022-10" db="EMBL/GenBank/DDBJ databases">
        <title>Novel sulphate-reducing endosymbionts in the free-living metamonad Anaeramoeba.</title>
        <authorList>
            <person name="Jerlstrom-Hultqvist J."/>
            <person name="Cepicka I."/>
            <person name="Gallot-Lavallee L."/>
            <person name="Salas-Leiva D."/>
            <person name="Curtis B.A."/>
            <person name="Zahonova K."/>
            <person name="Pipaliya S."/>
            <person name="Dacks J."/>
            <person name="Roger A.J."/>
        </authorList>
    </citation>
    <scope>NUCLEOTIDE SEQUENCE</scope>
    <source>
        <strain evidence="2">BMAN</strain>
    </source>
</reference>
<keyword evidence="2" id="KW-0687">Ribonucleoprotein</keyword>
<feature type="region of interest" description="Disordered" evidence="1">
    <location>
        <begin position="156"/>
        <end position="181"/>
    </location>
</feature>